<accession>A0A180GWC6</accession>
<reference evidence="2 3" key="3">
    <citation type="journal article" date="2017" name="G3 (Bethesda)">
        <title>Comparative analysis highlights variable genome content of wheat rusts and divergence of the mating loci.</title>
        <authorList>
            <person name="Cuomo C.A."/>
            <person name="Bakkeren G."/>
            <person name="Khalil H.B."/>
            <person name="Panwar V."/>
            <person name="Joly D."/>
            <person name="Linning R."/>
            <person name="Sakthikumar S."/>
            <person name="Song X."/>
            <person name="Adiconis X."/>
            <person name="Fan L."/>
            <person name="Goldberg J.M."/>
            <person name="Levin J.Z."/>
            <person name="Young S."/>
            <person name="Zeng Q."/>
            <person name="Anikster Y."/>
            <person name="Bruce M."/>
            <person name="Wang M."/>
            <person name="Yin C."/>
            <person name="McCallum B."/>
            <person name="Szabo L.J."/>
            <person name="Hulbert S."/>
            <person name="Chen X."/>
            <person name="Fellers J.P."/>
        </authorList>
    </citation>
    <scope>NUCLEOTIDE SEQUENCE</scope>
    <source>
        <strain evidence="3">Isolate 1-1 / race 1 (BBBD)</strain>
        <strain evidence="2">isolate 1-1 / race 1 (BBBD)</strain>
    </source>
</reference>
<gene>
    <name evidence="1" type="ORF">PTTG_05762</name>
</gene>
<protein>
    <recommendedName>
        <fullName evidence="4">CCHC-type domain-containing protein</fullName>
    </recommendedName>
</protein>
<sequence length="133" mass="14310">MLHSLFSTVAEISNFAIRIEEKLNRAGVGMPTPNPTAPDPNTMDLLAFHGRLSDSEKARMMQEGLCFRCGTQGHISCKLPTKKGKGRGNIRIAAMEDQIQQLVEGMVALGGGGVADKGGKAKPTCQKMEVLRN</sequence>
<dbReference type="VEuPathDB" id="FungiDB:PTTG_05762"/>
<dbReference type="Proteomes" id="UP000005240">
    <property type="component" value="Unassembled WGS sequence"/>
</dbReference>
<evidence type="ECO:0008006" key="4">
    <source>
        <dbReference type="Google" id="ProtNLM"/>
    </source>
</evidence>
<reference evidence="1" key="2">
    <citation type="submission" date="2016-05" db="EMBL/GenBank/DDBJ databases">
        <title>Comparative analysis highlights variable genome content of wheat rusts and divergence of the mating loci.</title>
        <authorList>
            <person name="Cuomo C.A."/>
            <person name="Bakkeren G."/>
            <person name="Szabo L."/>
            <person name="Khalil H."/>
            <person name="Joly D."/>
            <person name="Goldberg J."/>
            <person name="Young S."/>
            <person name="Zeng Q."/>
            <person name="Fellers J."/>
        </authorList>
    </citation>
    <scope>NUCLEOTIDE SEQUENCE [LARGE SCALE GENOMIC DNA]</scope>
    <source>
        <strain evidence="1">1-1 BBBD Race 1</strain>
    </source>
</reference>
<organism evidence="1">
    <name type="scientific">Puccinia triticina (isolate 1-1 / race 1 (BBBD))</name>
    <name type="common">Brown leaf rust fungus</name>
    <dbReference type="NCBI Taxonomy" id="630390"/>
    <lineage>
        <taxon>Eukaryota</taxon>
        <taxon>Fungi</taxon>
        <taxon>Dikarya</taxon>
        <taxon>Basidiomycota</taxon>
        <taxon>Pucciniomycotina</taxon>
        <taxon>Pucciniomycetes</taxon>
        <taxon>Pucciniales</taxon>
        <taxon>Pucciniaceae</taxon>
        <taxon>Puccinia</taxon>
    </lineage>
</organism>
<dbReference type="EMBL" id="ADAS02000015">
    <property type="protein sequence ID" value="OAV97126.1"/>
    <property type="molecule type" value="Genomic_DNA"/>
</dbReference>
<dbReference type="EnsemblFungi" id="PTTG_05762-t43_1">
    <property type="protein sequence ID" value="PTTG_05762-t43_1-p1"/>
    <property type="gene ID" value="PTTG_05762"/>
</dbReference>
<evidence type="ECO:0000313" key="1">
    <source>
        <dbReference type="EMBL" id="OAV97126.1"/>
    </source>
</evidence>
<dbReference type="OrthoDB" id="3269305at2759"/>
<evidence type="ECO:0000313" key="3">
    <source>
        <dbReference type="Proteomes" id="UP000005240"/>
    </source>
</evidence>
<evidence type="ECO:0000313" key="2">
    <source>
        <dbReference type="EnsemblFungi" id="PTTG_05762-t43_1-p1"/>
    </source>
</evidence>
<feature type="non-terminal residue" evidence="1">
    <location>
        <position position="133"/>
    </location>
</feature>
<name>A0A180GWC6_PUCT1</name>
<proteinExistence type="predicted"/>
<keyword evidence="3" id="KW-1185">Reference proteome</keyword>
<reference evidence="2" key="4">
    <citation type="submission" date="2025-05" db="UniProtKB">
        <authorList>
            <consortium name="EnsemblFungi"/>
        </authorList>
    </citation>
    <scope>IDENTIFICATION</scope>
    <source>
        <strain evidence="2">isolate 1-1 / race 1 (BBBD)</strain>
    </source>
</reference>
<reference evidence="1" key="1">
    <citation type="submission" date="2009-11" db="EMBL/GenBank/DDBJ databases">
        <authorList>
            <consortium name="The Broad Institute Genome Sequencing Platform"/>
            <person name="Ward D."/>
            <person name="Feldgarden M."/>
            <person name="Earl A."/>
            <person name="Young S.K."/>
            <person name="Zeng Q."/>
            <person name="Koehrsen M."/>
            <person name="Alvarado L."/>
            <person name="Berlin A."/>
            <person name="Bochicchio J."/>
            <person name="Borenstein D."/>
            <person name="Chapman S.B."/>
            <person name="Chen Z."/>
            <person name="Engels R."/>
            <person name="Freedman E."/>
            <person name="Gellesch M."/>
            <person name="Goldberg J."/>
            <person name="Griggs A."/>
            <person name="Gujja S."/>
            <person name="Heilman E."/>
            <person name="Heiman D."/>
            <person name="Hepburn T."/>
            <person name="Howarth C."/>
            <person name="Jen D."/>
            <person name="Larson L."/>
            <person name="Lewis B."/>
            <person name="Mehta T."/>
            <person name="Park D."/>
            <person name="Pearson M."/>
            <person name="Roberts A."/>
            <person name="Saif S."/>
            <person name="Shea T."/>
            <person name="Shenoy N."/>
            <person name="Sisk P."/>
            <person name="Stolte C."/>
            <person name="Sykes S."/>
            <person name="Thomson T."/>
            <person name="Walk T."/>
            <person name="White J."/>
            <person name="Yandava C."/>
            <person name="Izard J."/>
            <person name="Baranova O.V."/>
            <person name="Blanton J.M."/>
            <person name="Tanner A.C."/>
            <person name="Dewhirst F.E."/>
            <person name="Haas B."/>
            <person name="Nusbaum C."/>
            <person name="Birren B."/>
        </authorList>
    </citation>
    <scope>NUCLEOTIDE SEQUENCE [LARGE SCALE GENOMIC DNA]</scope>
    <source>
        <strain evidence="1">1-1 BBBD Race 1</strain>
    </source>
</reference>
<dbReference type="AlphaFoldDB" id="A0A180GWC6"/>